<name>A0A2K1II33_PHYPA</name>
<reference evidence="4" key="3">
    <citation type="submission" date="2020-12" db="UniProtKB">
        <authorList>
            <consortium name="EnsemblPlants"/>
        </authorList>
    </citation>
    <scope>IDENTIFICATION</scope>
</reference>
<organism evidence="3">
    <name type="scientific">Physcomitrium patens</name>
    <name type="common">Spreading-leaved earth moss</name>
    <name type="synonym">Physcomitrella patens</name>
    <dbReference type="NCBI Taxonomy" id="3218"/>
    <lineage>
        <taxon>Eukaryota</taxon>
        <taxon>Viridiplantae</taxon>
        <taxon>Streptophyta</taxon>
        <taxon>Embryophyta</taxon>
        <taxon>Bryophyta</taxon>
        <taxon>Bryophytina</taxon>
        <taxon>Bryopsida</taxon>
        <taxon>Funariidae</taxon>
        <taxon>Funariales</taxon>
        <taxon>Funariaceae</taxon>
        <taxon>Physcomitrium</taxon>
    </lineage>
</organism>
<dbReference type="FunCoup" id="A0A2K1II33">
    <property type="interactions" value="1400"/>
</dbReference>
<feature type="region of interest" description="Disordered" evidence="1">
    <location>
        <begin position="397"/>
        <end position="436"/>
    </location>
</feature>
<reference evidence="3 5" key="1">
    <citation type="journal article" date="2008" name="Science">
        <title>The Physcomitrella genome reveals evolutionary insights into the conquest of land by plants.</title>
        <authorList>
            <person name="Rensing S."/>
            <person name="Lang D."/>
            <person name="Zimmer A."/>
            <person name="Terry A."/>
            <person name="Salamov A."/>
            <person name="Shapiro H."/>
            <person name="Nishiyama T."/>
            <person name="Perroud P.-F."/>
            <person name="Lindquist E."/>
            <person name="Kamisugi Y."/>
            <person name="Tanahashi T."/>
            <person name="Sakakibara K."/>
            <person name="Fujita T."/>
            <person name="Oishi K."/>
            <person name="Shin-I T."/>
            <person name="Kuroki Y."/>
            <person name="Toyoda A."/>
            <person name="Suzuki Y."/>
            <person name="Hashimoto A."/>
            <person name="Yamaguchi K."/>
            <person name="Sugano A."/>
            <person name="Kohara Y."/>
            <person name="Fujiyama A."/>
            <person name="Anterola A."/>
            <person name="Aoki S."/>
            <person name="Ashton N."/>
            <person name="Barbazuk W.B."/>
            <person name="Barker E."/>
            <person name="Bennetzen J."/>
            <person name="Bezanilla M."/>
            <person name="Blankenship R."/>
            <person name="Cho S.H."/>
            <person name="Dutcher S."/>
            <person name="Estelle M."/>
            <person name="Fawcett J.A."/>
            <person name="Gundlach H."/>
            <person name="Hanada K."/>
            <person name="Heyl A."/>
            <person name="Hicks K.A."/>
            <person name="Hugh J."/>
            <person name="Lohr M."/>
            <person name="Mayer K."/>
            <person name="Melkozernov A."/>
            <person name="Murata T."/>
            <person name="Nelson D."/>
            <person name="Pils B."/>
            <person name="Prigge M."/>
            <person name="Reiss B."/>
            <person name="Renner T."/>
            <person name="Rombauts S."/>
            <person name="Rushton P."/>
            <person name="Sanderfoot A."/>
            <person name="Schween G."/>
            <person name="Shiu S.-H."/>
            <person name="Stueber K."/>
            <person name="Theodoulou F.L."/>
            <person name="Tu H."/>
            <person name="Van de Peer Y."/>
            <person name="Verrier P.J."/>
            <person name="Waters E."/>
            <person name="Wood A."/>
            <person name="Yang L."/>
            <person name="Cove D."/>
            <person name="Cuming A."/>
            <person name="Hasebe M."/>
            <person name="Lucas S."/>
            <person name="Mishler D.B."/>
            <person name="Reski R."/>
            <person name="Grigoriev I."/>
            <person name="Quatrano R.S."/>
            <person name="Boore J.L."/>
        </authorList>
    </citation>
    <scope>NUCLEOTIDE SEQUENCE [LARGE SCALE GENOMIC DNA]</scope>
    <source>
        <strain evidence="4 5">cv. Gransden 2004</strain>
    </source>
</reference>
<evidence type="ECO:0000313" key="5">
    <source>
        <dbReference type="Proteomes" id="UP000006727"/>
    </source>
</evidence>
<feature type="compositionally biased region" description="Polar residues" evidence="1">
    <location>
        <begin position="126"/>
        <end position="136"/>
    </location>
</feature>
<proteinExistence type="predicted"/>
<dbReference type="GO" id="GO:0003677">
    <property type="term" value="F:DNA binding"/>
    <property type="evidence" value="ECO:0007669"/>
    <property type="project" value="InterPro"/>
</dbReference>
<keyword evidence="5" id="KW-1185">Reference proteome</keyword>
<feature type="region of interest" description="Disordered" evidence="1">
    <location>
        <begin position="614"/>
        <end position="667"/>
    </location>
</feature>
<evidence type="ECO:0000259" key="2">
    <source>
        <dbReference type="SMART" id="SM00496"/>
    </source>
</evidence>
<feature type="region of interest" description="Disordered" evidence="1">
    <location>
        <begin position="540"/>
        <end position="570"/>
    </location>
</feature>
<dbReference type="EnsemblPlants" id="Pp3c23_5090V3.1">
    <property type="protein sequence ID" value="Pp3c23_5090V3.1"/>
    <property type="gene ID" value="Pp3c23_5090"/>
</dbReference>
<dbReference type="EMBL" id="ABEU02000023">
    <property type="protein sequence ID" value="PNR28934.1"/>
    <property type="molecule type" value="Genomic_DNA"/>
</dbReference>
<evidence type="ECO:0000256" key="1">
    <source>
        <dbReference type="SAM" id="MobiDB-lite"/>
    </source>
</evidence>
<evidence type="ECO:0000313" key="4">
    <source>
        <dbReference type="EnsemblPlants" id="Pp3c23_5090V3.1"/>
    </source>
</evidence>
<evidence type="ECO:0000313" key="3">
    <source>
        <dbReference type="EMBL" id="PNR28934.1"/>
    </source>
</evidence>
<dbReference type="InterPro" id="IPR003611">
    <property type="entry name" value="NUMOD3"/>
</dbReference>
<dbReference type="AlphaFoldDB" id="A0A2K1II33"/>
<feature type="region of interest" description="Disordered" evidence="1">
    <location>
        <begin position="267"/>
        <end position="287"/>
    </location>
</feature>
<feature type="domain" description="Nuclease associated modular" evidence="2">
    <location>
        <begin position="156"/>
        <end position="172"/>
    </location>
</feature>
<dbReference type="Proteomes" id="UP000006727">
    <property type="component" value="Chromosome 23"/>
</dbReference>
<dbReference type="STRING" id="3218.A0A2K1II33"/>
<feature type="compositionally biased region" description="Polar residues" evidence="1">
    <location>
        <begin position="630"/>
        <end position="647"/>
    </location>
</feature>
<dbReference type="SMART" id="SM00496">
    <property type="entry name" value="IENR2"/>
    <property type="match status" value="3"/>
</dbReference>
<feature type="domain" description="Nuclease associated modular" evidence="2">
    <location>
        <begin position="188"/>
        <end position="204"/>
    </location>
</feature>
<protein>
    <recommendedName>
        <fullName evidence="2">Nuclease associated modular domain-containing protein</fullName>
    </recommendedName>
</protein>
<dbReference type="EnsemblPlants" id="Pp3c23_5090V3.2">
    <property type="protein sequence ID" value="Pp3c23_5090V3.2"/>
    <property type="gene ID" value="Pp3c23_5090"/>
</dbReference>
<sequence>MALCYLPCVGDARVLLRSVANPSSISGYKDNYSAASFHTASSWSIDPKRYRSRRHRRKSSLSFKLYLKHSSKTFQNPWILITATSVAQSRRPLVISEDLASDQLLAFSYGSPVLSSEDQDGDGRRAQSTSCTIDSQEQLRRDRISSANKGKVPWNKGKRHSPETIKKIKERTKVAMLNPEVRDKLRHCGKNQSTETKAKIRESLIGYWNRRRILNEAQALCLREWKKVIAEAARVGDFREEEYEWDSYSKVKEQYRLEEIQAEKQVREARRARQRGERKKKPVSDAHRKAISDAIRAKWADPEYQAKVFAGMAKSDASKRRKHPSSLAESILDISNVKVTLAKEENTVASVEEILVEKKRLLQPTDVDEDFIAQVLAEEVTLKTKCDRSIAARKKGPTKVTLVSRGEHSLSSRNDNKAASMNDKRVKQEVDVSTDRPVSEIDVKTSTTGRGDVQLSNKLSAQSYKDPLVLEKIQRIQQLREGRLEIELKRKEAADRARMLIANAEKAAIALENSGNADPATLATLRETRRLLAEATRSVQAAELKPGSALDNLTPPRSLKPKENEKPVRGGFHSRLWTEGDNIEDCPHPIPIHSNIFGGNLKRSDFKEVESKVGLSSGFEDHTEQAVSEEPQNSAVEGSSGVKSLSNGIKEKLQRNRSVQSTEDEST</sequence>
<dbReference type="GeneID" id="112276048"/>
<feature type="region of interest" description="Disordered" evidence="1">
    <location>
        <begin position="114"/>
        <end position="161"/>
    </location>
</feature>
<dbReference type="Gramene" id="Pp3c23_5090V3.1">
    <property type="protein sequence ID" value="Pp3c23_5090V3.1"/>
    <property type="gene ID" value="Pp3c23_5090"/>
</dbReference>
<dbReference type="PANTHER" id="PTHR34199">
    <property type="entry name" value="NUMOD3 MOTIF FAMILY PROTEIN, EXPRESSED"/>
    <property type="match status" value="1"/>
</dbReference>
<feature type="compositionally biased region" description="Basic and acidic residues" evidence="1">
    <location>
        <begin position="405"/>
        <end position="436"/>
    </location>
</feature>
<dbReference type="OrthoDB" id="1935413at2759"/>
<dbReference type="PANTHER" id="PTHR34199:SF2">
    <property type="entry name" value="NUMOD3 MOTIF FAMILY PROTEIN, EXPRESSED"/>
    <property type="match status" value="1"/>
</dbReference>
<reference evidence="3 5" key="2">
    <citation type="journal article" date="2018" name="Plant J.">
        <title>The Physcomitrella patens chromosome-scale assembly reveals moss genome structure and evolution.</title>
        <authorList>
            <person name="Lang D."/>
            <person name="Ullrich K.K."/>
            <person name="Murat F."/>
            <person name="Fuchs J."/>
            <person name="Jenkins J."/>
            <person name="Haas F.B."/>
            <person name="Piednoel M."/>
            <person name="Gundlach H."/>
            <person name="Van Bel M."/>
            <person name="Meyberg R."/>
            <person name="Vives C."/>
            <person name="Morata J."/>
            <person name="Symeonidi A."/>
            <person name="Hiss M."/>
            <person name="Muchero W."/>
            <person name="Kamisugi Y."/>
            <person name="Saleh O."/>
            <person name="Blanc G."/>
            <person name="Decker E.L."/>
            <person name="van Gessel N."/>
            <person name="Grimwood J."/>
            <person name="Hayes R.D."/>
            <person name="Graham S.W."/>
            <person name="Gunter L.E."/>
            <person name="McDaniel S.F."/>
            <person name="Hoernstein S.N.W."/>
            <person name="Larsson A."/>
            <person name="Li F.W."/>
            <person name="Perroud P.F."/>
            <person name="Phillips J."/>
            <person name="Ranjan P."/>
            <person name="Rokshar D.S."/>
            <person name="Rothfels C.J."/>
            <person name="Schneider L."/>
            <person name="Shu S."/>
            <person name="Stevenson D.W."/>
            <person name="Thummler F."/>
            <person name="Tillich M."/>
            <person name="Villarreal Aguilar J.C."/>
            <person name="Widiez T."/>
            <person name="Wong G.K."/>
            <person name="Wymore A."/>
            <person name="Zhang Y."/>
            <person name="Zimmer A.D."/>
            <person name="Quatrano R.S."/>
            <person name="Mayer K.F.X."/>
            <person name="Goodstein D."/>
            <person name="Casacuberta J.M."/>
            <person name="Vandepoele K."/>
            <person name="Reski R."/>
            <person name="Cuming A.C."/>
            <person name="Tuskan G.A."/>
            <person name="Maumus F."/>
            <person name="Salse J."/>
            <person name="Schmutz J."/>
            <person name="Rensing S.A."/>
        </authorList>
    </citation>
    <scope>NUCLEOTIDE SEQUENCE [LARGE SCALE GENOMIC DNA]</scope>
    <source>
        <strain evidence="4 5">cv. Gransden 2004</strain>
    </source>
</reference>
<dbReference type="KEGG" id="ppp:112276048"/>
<feature type="domain" description="Nuclease associated modular" evidence="2">
    <location>
        <begin position="279"/>
        <end position="295"/>
    </location>
</feature>
<dbReference type="Pfam" id="PF07460">
    <property type="entry name" value="NUMOD3"/>
    <property type="match status" value="1"/>
</dbReference>
<gene>
    <name evidence="4" type="primary">LOC112276048</name>
    <name evidence="3" type="ORF">PHYPA_027626</name>
</gene>
<dbReference type="RefSeq" id="XP_024362775.1">
    <property type="nucleotide sequence ID" value="XM_024507007.2"/>
</dbReference>
<dbReference type="Gramene" id="Pp3c23_5090V3.2">
    <property type="protein sequence ID" value="Pp3c23_5090V3.2"/>
    <property type="gene ID" value="Pp3c23_5090"/>
</dbReference>
<dbReference type="PaxDb" id="3218-PP1S331_14V6.1"/>
<accession>A0A2K1II33</accession>